<sequence>MIGERIRHDLHTRLGAVSEVSDLSDRLRRVRITFEPGTAPVPHIPLAVGDHVKLAFPHPDSGELDLEGGERPVMRDYTIRAVPDEDSVIVDVVLHGSGPGSTWARGAGVGARVGVLGPRGSHVMPADRSRYLVLVDDSAHPAAARWLEEAPDGAEVHVVLETEDRLTADLPTRAEASVTVVAGANGTALVRELIALGPRPGDLIWAAGEAGAMLAVRQTAKGLGVAQDDLEVDGYWKRGIAGRDHHAPLDE</sequence>
<keyword evidence="3" id="KW-1185">Reference proteome</keyword>
<dbReference type="InterPro" id="IPR039261">
    <property type="entry name" value="FNR_nucleotide-bd"/>
</dbReference>
<dbReference type="InterPro" id="IPR017927">
    <property type="entry name" value="FAD-bd_FR_type"/>
</dbReference>
<dbReference type="STRING" id="1193181.BN10_540051"/>
<dbReference type="RefSeq" id="WP_010850123.1">
    <property type="nucleotide sequence ID" value="NZ_HF570956.1"/>
</dbReference>
<dbReference type="HOGENOM" id="CLU_040923_5_0_11"/>
<evidence type="ECO:0000259" key="1">
    <source>
        <dbReference type="PROSITE" id="PS51384"/>
    </source>
</evidence>
<dbReference type="Pfam" id="PF08021">
    <property type="entry name" value="FAD_binding_9"/>
    <property type="match status" value="1"/>
</dbReference>
<dbReference type="PANTHER" id="PTHR30157">
    <property type="entry name" value="FERRIC REDUCTASE, NADPH-DEPENDENT"/>
    <property type="match status" value="1"/>
</dbReference>
<dbReference type="Gene3D" id="2.40.30.10">
    <property type="entry name" value="Translation factors"/>
    <property type="match status" value="1"/>
</dbReference>
<name>N0E098_9MICO</name>
<dbReference type="OrthoDB" id="9814826at2"/>
<dbReference type="AlphaFoldDB" id="N0E098"/>
<dbReference type="CDD" id="cd06193">
    <property type="entry name" value="siderophore_interacting"/>
    <property type="match status" value="1"/>
</dbReference>
<dbReference type="InterPro" id="IPR013113">
    <property type="entry name" value="SIP_FAD-bd"/>
</dbReference>
<proteinExistence type="predicted"/>
<dbReference type="eggNOG" id="COG2375">
    <property type="taxonomic scope" value="Bacteria"/>
</dbReference>
<dbReference type="InterPro" id="IPR039374">
    <property type="entry name" value="SIP_fam"/>
</dbReference>
<feature type="domain" description="FAD-binding FR-type" evidence="1">
    <location>
        <begin position="10"/>
        <end position="125"/>
    </location>
</feature>
<dbReference type="EMBL" id="CAIZ01000124">
    <property type="protein sequence ID" value="CCH70272.1"/>
    <property type="molecule type" value="Genomic_DNA"/>
</dbReference>
<organism evidence="2 3">
    <name type="scientific">Phycicoccus elongatus Lp2</name>
    <dbReference type="NCBI Taxonomy" id="1193181"/>
    <lineage>
        <taxon>Bacteria</taxon>
        <taxon>Bacillati</taxon>
        <taxon>Actinomycetota</taxon>
        <taxon>Actinomycetes</taxon>
        <taxon>Micrococcales</taxon>
        <taxon>Intrasporangiaceae</taxon>
        <taxon>Phycicoccus</taxon>
    </lineage>
</organism>
<dbReference type="GO" id="GO:0016491">
    <property type="term" value="F:oxidoreductase activity"/>
    <property type="evidence" value="ECO:0007669"/>
    <property type="project" value="InterPro"/>
</dbReference>
<dbReference type="InterPro" id="IPR017938">
    <property type="entry name" value="Riboflavin_synthase-like_b-brl"/>
</dbReference>
<protein>
    <submittedName>
        <fullName evidence="2">Siderophore-interacting protein</fullName>
    </submittedName>
</protein>
<dbReference type="PROSITE" id="PS51384">
    <property type="entry name" value="FAD_FR"/>
    <property type="match status" value="1"/>
</dbReference>
<dbReference type="Proteomes" id="UP000013167">
    <property type="component" value="Unassembled WGS sequence"/>
</dbReference>
<comment type="caution">
    <text evidence="2">The sequence shown here is derived from an EMBL/GenBank/DDBJ whole genome shotgun (WGS) entry which is preliminary data.</text>
</comment>
<dbReference type="Gene3D" id="3.40.50.80">
    <property type="entry name" value="Nucleotide-binding domain of ferredoxin-NADP reductase (FNR) module"/>
    <property type="match status" value="1"/>
</dbReference>
<evidence type="ECO:0000313" key="2">
    <source>
        <dbReference type="EMBL" id="CCH70272.1"/>
    </source>
</evidence>
<evidence type="ECO:0000313" key="3">
    <source>
        <dbReference type="Proteomes" id="UP000013167"/>
    </source>
</evidence>
<dbReference type="PANTHER" id="PTHR30157:SF0">
    <property type="entry name" value="NADPH-DEPENDENT FERRIC-CHELATE REDUCTASE"/>
    <property type="match status" value="1"/>
</dbReference>
<accession>N0E098</accession>
<gene>
    <name evidence="2" type="ORF">BN10_540051</name>
</gene>
<dbReference type="SUPFAM" id="SSF63380">
    <property type="entry name" value="Riboflavin synthase domain-like"/>
    <property type="match status" value="1"/>
</dbReference>
<dbReference type="InterPro" id="IPR007037">
    <property type="entry name" value="SIP_rossman_dom"/>
</dbReference>
<reference evidence="2 3" key="1">
    <citation type="journal article" date="2013" name="ISME J.">
        <title>A metabolic model for members of the genus Tetrasphaera involved in enhanced biological phosphorus removal.</title>
        <authorList>
            <person name="Kristiansen R."/>
            <person name="Nguyen H.T.T."/>
            <person name="Saunders A.M."/>
            <person name="Nielsen J.L."/>
            <person name="Wimmer R."/>
            <person name="Le V.Q."/>
            <person name="McIlroy S.J."/>
            <person name="Petrovski S."/>
            <person name="Seviour R.J."/>
            <person name="Calteau A."/>
            <person name="Nielsen K.L."/>
            <person name="Nielsen P.H."/>
        </authorList>
    </citation>
    <scope>NUCLEOTIDE SEQUENCE [LARGE SCALE GENOMIC DNA]</scope>
    <source>
        <strain evidence="2 3">Lp2</strain>
    </source>
</reference>
<dbReference type="Pfam" id="PF04954">
    <property type="entry name" value="SIP"/>
    <property type="match status" value="1"/>
</dbReference>